<evidence type="ECO:0000313" key="3">
    <source>
        <dbReference type="Proteomes" id="UP000184032"/>
    </source>
</evidence>
<gene>
    <name evidence="2" type="ORF">SAMN02745245_01123</name>
</gene>
<dbReference type="RefSeq" id="WP_073184558.1">
    <property type="nucleotide sequence ID" value="NZ_FQXI01000007.1"/>
</dbReference>
<dbReference type="PANTHER" id="PTHR30050">
    <property type="entry name" value="CHROMOSOMAL REPLICATION INITIATOR PROTEIN DNAA"/>
    <property type="match status" value="1"/>
</dbReference>
<protein>
    <submittedName>
        <fullName evidence="2">DNA replication protein DnaC</fullName>
    </submittedName>
</protein>
<organism evidence="2 3">
    <name type="scientific">Anaerosphaera aminiphila DSM 21120</name>
    <dbReference type="NCBI Taxonomy" id="1120995"/>
    <lineage>
        <taxon>Bacteria</taxon>
        <taxon>Bacillati</taxon>
        <taxon>Bacillota</taxon>
        <taxon>Tissierellia</taxon>
        <taxon>Tissierellales</taxon>
        <taxon>Peptoniphilaceae</taxon>
        <taxon>Anaerosphaera</taxon>
    </lineage>
</organism>
<dbReference type="Pfam" id="PF00308">
    <property type="entry name" value="Bac_DnaA"/>
    <property type="match status" value="1"/>
</dbReference>
<name>A0A1M5SAU9_9FIRM</name>
<dbReference type="NCBIfam" id="NF005304">
    <property type="entry name" value="PRK06835.1"/>
    <property type="match status" value="1"/>
</dbReference>
<dbReference type="CDD" id="cd00009">
    <property type="entry name" value="AAA"/>
    <property type="match status" value="1"/>
</dbReference>
<evidence type="ECO:0000313" key="2">
    <source>
        <dbReference type="EMBL" id="SHH35428.1"/>
    </source>
</evidence>
<dbReference type="PANTHER" id="PTHR30050:SF4">
    <property type="entry name" value="ATP-BINDING PROTEIN RV3427C IN INSERTION SEQUENCE-RELATED"/>
    <property type="match status" value="1"/>
</dbReference>
<dbReference type="SUPFAM" id="SSF52540">
    <property type="entry name" value="P-loop containing nucleoside triphosphate hydrolases"/>
    <property type="match status" value="1"/>
</dbReference>
<reference evidence="2 3" key="1">
    <citation type="submission" date="2016-11" db="EMBL/GenBank/DDBJ databases">
        <authorList>
            <person name="Jaros S."/>
            <person name="Januszkiewicz K."/>
            <person name="Wedrychowicz H."/>
        </authorList>
    </citation>
    <scope>NUCLEOTIDE SEQUENCE [LARGE SCALE GENOMIC DNA]</scope>
    <source>
        <strain evidence="2 3">DSM 21120</strain>
    </source>
</reference>
<evidence type="ECO:0000259" key="1">
    <source>
        <dbReference type="Pfam" id="PF00308"/>
    </source>
</evidence>
<dbReference type="OrthoDB" id="9776217at2"/>
<dbReference type="GO" id="GO:0006260">
    <property type="term" value="P:DNA replication"/>
    <property type="evidence" value="ECO:0007669"/>
    <property type="project" value="TreeGrafter"/>
</dbReference>
<sequence length="324" mass="38013">MKDMFRKIEREYELQRDKNRREMESRKEEVYSSVPEIKNIDQCTSTLGFDALKSQIKSPSLDELRKINEDIYALRGEKEKLLLENGYSRNYLDDIYNCEDCKDTGVLEDGSRCHCMQAKIARELYSISNMSYTLTKENFNTFDLGIFSTEIYKSEGISPRENMEMILMLSRKFVKTFYEKNDMNLLFYGATGQGKTFMLNCIAKELLDRNVAVIYQTAFNTIELVEDRKFRRNEVNSVKYSLLFDCELLIIDDLGIEFTNSFSASEIFNIVNTRILRGKKTLISTNLSPNELTQKYTDRVFSRVFQKFEPIKFFGEDLRLKINS</sequence>
<dbReference type="EMBL" id="FQXI01000007">
    <property type="protein sequence ID" value="SHH35428.1"/>
    <property type="molecule type" value="Genomic_DNA"/>
</dbReference>
<accession>A0A1M5SAU9</accession>
<feature type="domain" description="Chromosomal replication initiator protein DnaA ATPAse" evidence="1">
    <location>
        <begin position="184"/>
        <end position="304"/>
    </location>
</feature>
<dbReference type="InterPro" id="IPR027417">
    <property type="entry name" value="P-loop_NTPase"/>
</dbReference>
<dbReference type="STRING" id="1120995.SAMN02745245_01123"/>
<dbReference type="AlphaFoldDB" id="A0A1M5SAU9"/>
<keyword evidence="3" id="KW-1185">Reference proteome</keyword>
<proteinExistence type="predicted"/>
<dbReference type="Proteomes" id="UP000184032">
    <property type="component" value="Unassembled WGS sequence"/>
</dbReference>
<dbReference type="Gene3D" id="3.40.50.300">
    <property type="entry name" value="P-loop containing nucleotide triphosphate hydrolases"/>
    <property type="match status" value="1"/>
</dbReference>
<dbReference type="InterPro" id="IPR013317">
    <property type="entry name" value="DnaA_dom"/>
</dbReference>